<evidence type="ECO:0000256" key="1">
    <source>
        <dbReference type="SAM" id="MobiDB-lite"/>
    </source>
</evidence>
<name>A0ABP6TGZ1_9ACTN</name>
<feature type="domain" description="DM13" evidence="2">
    <location>
        <begin position="1"/>
        <end position="69"/>
    </location>
</feature>
<dbReference type="EMBL" id="BAAAXF010000014">
    <property type="protein sequence ID" value="GAA3493813.1"/>
    <property type="molecule type" value="Genomic_DNA"/>
</dbReference>
<accession>A0ABP6TGZ1</accession>
<protein>
    <recommendedName>
        <fullName evidence="2">DM13 domain-containing protein</fullName>
    </recommendedName>
</protein>
<gene>
    <name evidence="3" type="ORF">GCM10019016_009120</name>
</gene>
<evidence type="ECO:0000313" key="4">
    <source>
        <dbReference type="Proteomes" id="UP001501455"/>
    </source>
</evidence>
<keyword evidence="4" id="KW-1185">Reference proteome</keyword>
<evidence type="ECO:0000259" key="2">
    <source>
        <dbReference type="PROSITE" id="PS51549"/>
    </source>
</evidence>
<comment type="caution">
    <text evidence="3">The sequence shown here is derived from an EMBL/GenBank/DDBJ whole genome shotgun (WGS) entry which is preliminary data.</text>
</comment>
<dbReference type="PROSITE" id="PS51549">
    <property type="entry name" value="DM13"/>
    <property type="match status" value="1"/>
</dbReference>
<evidence type="ECO:0000313" key="3">
    <source>
        <dbReference type="EMBL" id="GAA3493813.1"/>
    </source>
</evidence>
<dbReference type="Pfam" id="PF10517">
    <property type="entry name" value="DM13"/>
    <property type="match status" value="1"/>
</dbReference>
<organism evidence="3 4">
    <name type="scientific">Streptomyces prasinosporus</name>
    <dbReference type="NCBI Taxonomy" id="68256"/>
    <lineage>
        <taxon>Bacteria</taxon>
        <taxon>Bacillati</taxon>
        <taxon>Actinomycetota</taxon>
        <taxon>Actinomycetes</taxon>
        <taxon>Kitasatosporales</taxon>
        <taxon>Streptomycetaceae</taxon>
        <taxon>Streptomyces</taxon>
        <taxon>Streptomyces albogriseolus group</taxon>
    </lineage>
</organism>
<sequence length="115" mass="12296">MSAEVCTLPPLSAPRSSPSPSPSENLGALKGNKGDQNYVLPADVDPAEYMSVSIWCDRFDVSFGAAELALPDGFSTQGVGDVSPHPHRDIGCRNSESCGTWHRRRGRIPTASVVR</sequence>
<proteinExistence type="predicted"/>
<dbReference type="InterPro" id="IPR019545">
    <property type="entry name" value="DM13_domain"/>
</dbReference>
<reference evidence="4" key="1">
    <citation type="journal article" date="2019" name="Int. J. Syst. Evol. Microbiol.">
        <title>The Global Catalogue of Microorganisms (GCM) 10K type strain sequencing project: providing services to taxonomists for standard genome sequencing and annotation.</title>
        <authorList>
            <consortium name="The Broad Institute Genomics Platform"/>
            <consortium name="The Broad Institute Genome Sequencing Center for Infectious Disease"/>
            <person name="Wu L."/>
            <person name="Ma J."/>
        </authorList>
    </citation>
    <scope>NUCLEOTIDE SEQUENCE [LARGE SCALE GENOMIC DNA]</scope>
    <source>
        <strain evidence="4">JCM 4816</strain>
    </source>
</reference>
<dbReference type="Proteomes" id="UP001501455">
    <property type="component" value="Unassembled WGS sequence"/>
</dbReference>
<feature type="region of interest" description="Disordered" evidence="1">
    <location>
        <begin position="1"/>
        <end position="36"/>
    </location>
</feature>
<feature type="compositionally biased region" description="Low complexity" evidence="1">
    <location>
        <begin position="9"/>
        <end position="18"/>
    </location>
</feature>